<keyword evidence="1" id="KW-0732">Signal</keyword>
<dbReference type="SUPFAM" id="SSF82171">
    <property type="entry name" value="DPP6 N-terminal domain-like"/>
    <property type="match status" value="1"/>
</dbReference>
<gene>
    <name evidence="2" type="ORF">JOL79_08070</name>
</gene>
<reference evidence="2" key="1">
    <citation type="submission" date="2021-02" db="EMBL/GenBank/DDBJ databases">
        <title>Draft genome sequence of Microbispora sp. RL4-1S isolated from rice leaves in Thailand.</title>
        <authorList>
            <person name="Muangham S."/>
            <person name="Duangmal K."/>
        </authorList>
    </citation>
    <scope>NUCLEOTIDE SEQUENCE</scope>
    <source>
        <strain evidence="2">RL4-1S</strain>
    </source>
</reference>
<dbReference type="EMBL" id="JAFCNB010000003">
    <property type="protein sequence ID" value="MBP2703758.1"/>
    <property type="molecule type" value="Genomic_DNA"/>
</dbReference>
<name>A0A940WJ40_9ACTN</name>
<dbReference type="AlphaFoldDB" id="A0A940WJ40"/>
<dbReference type="InterPro" id="IPR011042">
    <property type="entry name" value="6-blade_b-propeller_TolB-like"/>
</dbReference>
<comment type="caution">
    <text evidence="2">The sequence shown here is derived from an EMBL/GenBank/DDBJ whole genome shotgun (WGS) entry which is preliminary data.</text>
</comment>
<evidence type="ECO:0008006" key="4">
    <source>
        <dbReference type="Google" id="ProtNLM"/>
    </source>
</evidence>
<accession>A0A940WJ40</accession>
<sequence length="342" mass="36189">MASRARLLTLSAAAAAVVALTVAGAASVWHGGGRAGDRDQGERPGGPGVVAGTVTLAGHKQMIFRNMTWGPFRDDLVSVDAADPGGRRVAAPVRCLRFHAAAGAGVCLRGADDAVGESYVASILDTGLKTLREFPLAGVPSRARMSPSGHLAAWTVFVGGDAYASSAFSTRTSIVDTRTWTLTPNLESYRVIKDGRTYRAPDVNVWGVTFADDRRFYATVATKGRTYLVRGDVAARTLTTVRPNVECPSLSPDGTRLVFKKRVAGLSPDAPWRLYALDLRTMRETPLAESRSVDDQVVWADGDRVLYGLAGDFGDDLWSVPADGTGAPARVALAALNPAFVG</sequence>
<dbReference type="Proteomes" id="UP000674234">
    <property type="component" value="Unassembled WGS sequence"/>
</dbReference>
<proteinExistence type="predicted"/>
<feature type="signal peptide" evidence="1">
    <location>
        <begin position="1"/>
        <end position="25"/>
    </location>
</feature>
<feature type="chain" id="PRO_5037533711" description="TolB-like translocation protein" evidence="1">
    <location>
        <begin position="26"/>
        <end position="342"/>
    </location>
</feature>
<dbReference type="RefSeq" id="WP_210155044.1">
    <property type="nucleotide sequence ID" value="NZ_JAFCNB010000003.1"/>
</dbReference>
<evidence type="ECO:0000313" key="2">
    <source>
        <dbReference type="EMBL" id="MBP2703758.1"/>
    </source>
</evidence>
<dbReference type="Gene3D" id="2.120.10.30">
    <property type="entry name" value="TolB, C-terminal domain"/>
    <property type="match status" value="1"/>
</dbReference>
<evidence type="ECO:0000256" key="1">
    <source>
        <dbReference type="SAM" id="SignalP"/>
    </source>
</evidence>
<protein>
    <recommendedName>
        <fullName evidence="4">TolB-like translocation protein</fullName>
    </recommendedName>
</protein>
<organism evidence="2 3">
    <name type="scientific">Microbispora oryzae</name>
    <dbReference type="NCBI Taxonomy" id="2806554"/>
    <lineage>
        <taxon>Bacteria</taxon>
        <taxon>Bacillati</taxon>
        <taxon>Actinomycetota</taxon>
        <taxon>Actinomycetes</taxon>
        <taxon>Streptosporangiales</taxon>
        <taxon>Streptosporangiaceae</taxon>
        <taxon>Microbispora</taxon>
    </lineage>
</organism>
<keyword evidence="3" id="KW-1185">Reference proteome</keyword>
<evidence type="ECO:0000313" key="3">
    <source>
        <dbReference type="Proteomes" id="UP000674234"/>
    </source>
</evidence>